<keyword evidence="4" id="KW-0547">Nucleotide-binding</keyword>
<dbReference type="GO" id="GO:0004386">
    <property type="term" value="F:helicase activity"/>
    <property type="evidence" value="ECO:0007669"/>
    <property type="project" value="UniProtKB-KW"/>
</dbReference>
<dbReference type="PROSITE" id="PS52050">
    <property type="entry name" value="WYL"/>
    <property type="match status" value="1"/>
</dbReference>
<dbReference type="InterPro" id="IPR032830">
    <property type="entry name" value="XPB/Ssl2_N"/>
</dbReference>
<dbReference type="EMBL" id="CP094970">
    <property type="protein sequence ID" value="UYM06727.1"/>
    <property type="molecule type" value="Genomic_DNA"/>
</dbReference>
<dbReference type="RefSeq" id="WP_271635646.1">
    <property type="nucleotide sequence ID" value="NZ_CP094970.1"/>
</dbReference>
<name>A0AA46TJZ8_9ACTN</name>
<sequence length="739" mass="79125">MSPSAAAPRTLAEELRRRSDQQLADLFRTRPDIGIPAPVDTSQVASRAVTRVSVSRALDRLDSGQLCVLEALMVTDAPVTPAKVRRLVDAPRAYVDDSIAVLRELALVWGTQRALHVVRTVHDVLGPHPAGLGPPSPSLDAGRIADLIADASAERPDAAAVLDRLAWGPPTGVIGRSSETVQALVGRRLLIPVDDDTVALPREVGLHLRGGRTTREPIDRPPAIATVPRDAARIANAAAGAAFDVVRRVDQLLEHWSLNPPSVLRSGGVGVRDVREVGALLGVESADASYLVELAFGAGLLARSEDRELGHVWLPTNEYDGWRDEPLARQWSTLVRSWLTGGRLASLSGSRDEQGRVVNTLAYDLERPLAPSVRRLTLEIAGSVAPEAYASADDVVKQARWYRPRRNELRDDIVRASLAEAQVLGLIAAGCLSSPARELLNGADGADALAPLLPEPVDHLMIQADLTAVAPGPLERSVAASVGDIADIESRGGATVFRFTPASIRRALDRGWPADRIHSLVGELSITPVPQPLTYLIDDVARRHGRLRVGNASVYVRCDDPTELDALINNPVVESLRLRRIAPTVALSDAPADIVIDRLTDAGVPPVAEGMDGTLHVPEAERRRATGRPQPATSRAPGLSGDQIDRLVRAIRVGDSAADRRPVGGDQPSAAGTLAALRDAVESGSTVWLAYLDQAGTPSERVVDPIRVDAGWLTAYDHRSERAQSFAIHRIGKVSTRHA</sequence>
<dbReference type="Pfam" id="PF13280">
    <property type="entry name" value="WYL"/>
    <property type="match status" value="1"/>
</dbReference>
<reference evidence="4" key="1">
    <citation type="submission" date="2022-01" db="EMBL/GenBank/DDBJ databases">
        <title>Nocardioidaceae gen. sp. A5X3R13.</title>
        <authorList>
            <person name="Lopez Marin M.A."/>
            <person name="Uhlik O."/>
        </authorList>
    </citation>
    <scope>NUCLEOTIDE SEQUENCE</scope>
    <source>
        <strain evidence="4">A5X3R13</strain>
    </source>
</reference>
<evidence type="ECO:0000259" key="3">
    <source>
        <dbReference type="Pfam" id="PF13625"/>
    </source>
</evidence>
<keyword evidence="4" id="KW-0067">ATP-binding</keyword>
<organism evidence="4 5">
    <name type="scientific">Solicola gregarius</name>
    <dbReference type="NCBI Taxonomy" id="2908642"/>
    <lineage>
        <taxon>Bacteria</taxon>
        <taxon>Bacillati</taxon>
        <taxon>Actinomycetota</taxon>
        <taxon>Actinomycetes</taxon>
        <taxon>Propionibacteriales</taxon>
        <taxon>Nocardioidaceae</taxon>
        <taxon>Solicola</taxon>
    </lineage>
</organism>
<dbReference type="KEGG" id="sgrg:L0C25_06555"/>
<feature type="region of interest" description="Disordered" evidence="1">
    <location>
        <begin position="619"/>
        <end position="640"/>
    </location>
</feature>
<feature type="domain" description="WYL" evidence="2">
    <location>
        <begin position="673"/>
        <end position="734"/>
    </location>
</feature>
<evidence type="ECO:0000313" key="5">
    <source>
        <dbReference type="Proteomes" id="UP001164390"/>
    </source>
</evidence>
<dbReference type="Proteomes" id="UP001164390">
    <property type="component" value="Chromosome"/>
</dbReference>
<accession>A0AA46TJZ8</accession>
<dbReference type="InterPro" id="IPR026881">
    <property type="entry name" value="WYL_dom"/>
</dbReference>
<feature type="domain" description="Helicase XPB/Ssl2 N-terminal" evidence="3">
    <location>
        <begin position="460"/>
        <end position="582"/>
    </location>
</feature>
<dbReference type="Pfam" id="PF13625">
    <property type="entry name" value="Helicase_C_3"/>
    <property type="match status" value="1"/>
</dbReference>
<protein>
    <submittedName>
        <fullName evidence="4">Helicase C-terminal domain-containing protein</fullName>
    </submittedName>
</protein>
<dbReference type="AlphaFoldDB" id="A0AA46TJZ8"/>
<evidence type="ECO:0000313" key="4">
    <source>
        <dbReference type="EMBL" id="UYM06727.1"/>
    </source>
</evidence>
<keyword evidence="4" id="KW-0347">Helicase</keyword>
<gene>
    <name evidence="4" type="ORF">L0C25_06555</name>
</gene>
<proteinExistence type="predicted"/>
<keyword evidence="4" id="KW-0378">Hydrolase</keyword>
<evidence type="ECO:0000256" key="1">
    <source>
        <dbReference type="SAM" id="MobiDB-lite"/>
    </source>
</evidence>
<keyword evidence="5" id="KW-1185">Reference proteome</keyword>
<evidence type="ECO:0000259" key="2">
    <source>
        <dbReference type="Pfam" id="PF13280"/>
    </source>
</evidence>